<keyword evidence="2" id="KW-1133">Transmembrane helix</keyword>
<name>A0ABR2VQL1_9FUNG</name>
<gene>
    <name evidence="3" type="ORF">K7432_013621</name>
</gene>
<keyword evidence="4" id="KW-1185">Reference proteome</keyword>
<dbReference type="EMBL" id="JASJQH010008252">
    <property type="protein sequence ID" value="KAK9694025.1"/>
    <property type="molecule type" value="Genomic_DNA"/>
</dbReference>
<keyword evidence="2" id="KW-0472">Membrane</keyword>
<evidence type="ECO:0000313" key="4">
    <source>
        <dbReference type="Proteomes" id="UP001479436"/>
    </source>
</evidence>
<reference evidence="3 4" key="1">
    <citation type="submission" date="2023-04" db="EMBL/GenBank/DDBJ databases">
        <title>Genome of Basidiobolus ranarum AG-B5.</title>
        <authorList>
            <person name="Stajich J.E."/>
            <person name="Carter-House D."/>
            <person name="Gryganskyi A."/>
        </authorList>
    </citation>
    <scope>NUCLEOTIDE SEQUENCE [LARGE SCALE GENOMIC DNA]</scope>
    <source>
        <strain evidence="3 4">AG-B5</strain>
    </source>
</reference>
<feature type="transmembrane region" description="Helical" evidence="2">
    <location>
        <begin position="6"/>
        <end position="37"/>
    </location>
</feature>
<feature type="region of interest" description="Disordered" evidence="1">
    <location>
        <begin position="95"/>
        <end position="142"/>
    </location>
</feature>
<organism evidence="3 4">
    <name type="scientific">Basidiobolus ranarum</name>
    <dbReference type="NCBI Taxonomy" id="34480"/>
    <lineage>
        <taxon>Eukaryota</taxon>
        <taxon>Fungi</taxon>
        <taxon>Fungi incertae sedis</taxon>
        <taxon>Zoopagomycota</taxon>
        <taxon>Entomophthoromycotina</taxon>
        <taxon>Basidiobolomycetes</taxon>
        <taxon>Basidiobolales</taxon>
        <taxon>Basidiobolaceae</taxon>
        <taxon>Basidiobolus</taxon>
    </lineage>
</organism>
<accession>A0ABR2VQL1</accession>
<evidence type="ECO:0000256" key="2">
    <source>
        <dbReference type="SAM" id="Phobius"/>
    </source>
</evidence>
<evidence type="ECO:0000256" key="1">
    <source>
        <dbReference type="SAM" id="MobiDB-lite"/>
    </source>
</evidence>
<feature type="compositionally biased region" description="Polar residues" evidence="1">
    <location>
        <begin position="108"/>
        <end position="131"/>
    </location>
</feature>
<evidence type="ECO:0000313" key="3">
    <source>
        <dbReference type="EMBL" id="KAK9694025.1"/>
    </source>
</evidence>
<feature type="region of interest" description="Disordered" evidence="1">
    <location>
        <begin position="47"/>
        <end position="72"/>
    </location>
</feature>
<dbReference type="Proteomes" id="UP001479436">
    <property type="component" value="Unassembled WGS sequence"/>
</dbReference>
<sequence>MTRKFLLLLIVMAFSVMIFRLSIVTVFLLGILILIYCRTLNKSRTTFPAEEQGQCSPQSYREADPTMEELPPSYYSPSAPIPAYLHMEYPTMEESTSLPPYNADGDVSPSSVASGVTRQTPPTITTPSETVVTIPPPSYSNN</sequence>
<keyword evidence="2" id="KW-0812">Transmembrane</keyword>
<proteinExistence type="predicted"/>
<protein>
    <recommendedName>
        <fullName evidence="5">Transmembrane protein</fullName>
    </recommendedName>
</protein>
<comment type="caution">
    <text evidence="3">The sequence shown here is derived from an EMBL/GenBank/DDBJ whole genome shotgun (WGS) entry which is preliminary data.</text>
</comment>
<evidence type="ECO:0008006" key="5">
    <source>
        <dbReference type="Google" id="ProtNLM"/>
    </source>
</evidence>